<feature type="chain" id="PRO_5045199914" description="Plant thionin family protein" evidence="1">
    <location>
        <begin position="22"/>
        <end position="74"/>
    </location>
</feature>
<dbReference type="EMBL" id="JARPOI010000015">
    <property type="protein sequence ID" value="KAJ9153320.1"/>
    <property type="molecule type" value="Genomic_DNA"/>
</dbReference>
<protein>
    <recommendedName>
        <fullName evidence="4">Plant thionin family protein</fullName>
    </recommendedName>
</protein>
<feature type="signal peptide" evidence="1">
    <location>
        <begin position="1"/>
        <end position="21"/>
    </location>
</feature>
<dbReference type="Proteomes" id="UP001174677">
    <property type="component" value="Chromosome 15"/>
</dbReference>
<name>A0ABQ9KXR4_HEVBR</name>
<sequence>MGYKSLVIIMALLFSITSLEAKQRSTASECVTDYIPICMKLYEAVSVACESACTLGCQQLQGRGPPPNRKEQGN</sequence>
<evidence type="ECO:0000313" key="3">
    <source>
        <dbReference type="Proteomes" id="UP001174677"/>
    </source>
</evidence>
<evidence type="ECO:0008006" key="4">
    <source>
        <dbReference type="Google" id="ProtNLM"/>
    </source>
</evidence>
<keyword evidence="1" id="KW-0732">Signal</keyword>
<proteinExistence type="predicted"/>
<evidence type="ECO:0000256" key="1">
    <source>
        <dbReference type="SAM" id="SignalP"/>
    </source>
</evidence>
<gene>
    <name evidence="2" type="ORF">P3X46_026770</name>
</gene>
<keyword evidence="3" id="KW-1185">Reference proteome</keyword>
<accession>A0ABQ9KXR4</accession>
<evidence type="ECO:0000313" key="2">
    <source>
        <dbReference type="EMBL" id="KAJ9153320.1"/>
    </source>
</evidence>
<comment type="caution">
    <text evidence="2">The sequence shown here is derived from an EMBL/GenBank/DDBJ whole genome shotgun (WGS) entry which is preliminary data.</text>
</comment>
<organism evidence="2 3">
    <name type="scientific">Hevea brasiliensis</name>
    <name type="common">Para rubber tree</name>
    <name type="synonym">Siphonia brasiliensis</name>
    <dbReference type="NCBI Taxonomy" id="3981"/>
    <lineage>
        <taxon>Eukaryota</taxon>
        <taxon>Viridiplantae</taxon>
        <taxon>Streptophyta</taxon>
        <taxon>Embryophyta</taxon>
        <taxon>Tracheophyta</taxon>
        <taxon>Spermatophyta</taxon>
        <taxon>Magnoliopsida</taxon>
        <taxon>eudicotyledons</taxon>
        <taxon>Gunneridae</taxon>
        <taxon>Pentapetalae</taxon>
        <taxon>rosids</taxon>
        <taxon>fabids</taxon>
        <taxon>Malpighiales</taxon>
        <taxon>Euphorbiaceae</taxon>
        <taxon>Crotonoideae</taxon>
        <taxon>Micrandreae</taxon>
        <taxon>Hevea</taxon>
    </lineage>
</organism>
<reference evidence="2 3" key="1">
    <citation type="journal article" date="2023" name="Plant Biotechnol. J.">
        <title>Chromosome-level wild Hevea brasiliensis genome provides new tools for genomic-assisted breeding and valuable loci to elevate rubber yield.</title>
        <authorList>
            <person name="Cheng H."/>
            <person name="Song X."/>
            <person name="Hu Y."/>
            <person name="Wu T."/>
            <person name="Yang Q."/>
            <person name="An Z."/>
            <person name="Feng S."/>
            <person name="Deng Z."/>
            <person name="Wu W."/>
            <person name="Zeng X."/>
            <person name="Tu M."/>
            <person name="Wang X."/>
            <person name="Huang H."/>
        </authorList>
    </citation>
    <scope>NUCLEOTIDE SEQUENCE [LARGE SCALE GENOMIC DNA]</scope>
    <source>
        <strain evidence="2">MT/VB/25A 57/8</strain>
    </source>
</reference>